<evidence type="ECO:0000256" key="8">
    <source>
        <dbReference type="PIRSR" id="PIRSR601834-1"/>
    </source>
</evidence>
<feature type="binding site" evidence="8">
    <location>
        <position position="163"/>
    </location>
    <ligand>
        <name>FAD</name>
        <dbReference type="ChEBI" id="CHEBI:57692"/>
    </ligand>
</feature>
<comment type="subcellular location">
    <subcellularLocation>
        <location evidence="2">Membrane</location>
    </subcellularLocation>
</comment>
<keyword evidence="7" id="KW-0472">Membrane</keyword>
<feature type="binding site" evidence="8">
    <location>
        <position position="157"/>
    </location>
    <ligand>
        <name>FAD</name>
        <dbReference type="ChEBI" id="CHEBI:57692"/>
    </ligand>
</feature>
<feature type="binding site" evidence="8">
    <location>
        <position position="145"/>
    </location>
    <ligand>
        <name>FAD</name>
        <dbReference type="ChEBI" id="CHEBI:57692"/>
    </ligand>
</feature>
<dbReference type="Proteomes" id="UP000007796">
    <property type="component" value="Unassembled WGS sequence"/>
</dbReference>
<dbReference type="InterPro" id="IPR001433">
    <property type="entry name" value="OxRdtase_FAD/NAD-bd"/>
</dbReference>
<keyword evidence="5 8" id="KW-0274">FAD</keyword>
<gene>
    <name evidence="11" type="ORF">CMQ_3713</name>
</gene>
<dbReference type="PANTHER" id="PTHR19370:SF101">
    <property type="entry name" value="NADH-CYTOCHROME B5 REDUCTASE"/>
    <property type="match status" value="1"/>
</dbReference>
<dbReference type="EMBL" id="GL629735">
    <property type="protein sequence ID" value="EFX05644.1"/>
    <property type="molecule type" value="Genomic_DNA"/>
</dbReference>
<dbReference type="SUPFAM" id="SSF63380">
    <property type="entry name" value="Riboflavin synthase domain-like"/>
    <property type="match status" value="1"/>
</dbReference>
<evidence type="ECO:0000259" key="10">
    <source>
        <dbReference type="PROSITE" id="PS51384"/>
    </source>
</evidence>
<name>F0X817_GROCL</name>
<evidence type="ECO:0000256" key="4">
    <source>
        <dbReference type="ARBA" id="ARBA00022630"/>
    </source>
</evidence>
<evidence type="ECO:0000313" key="11">
    <source>
        <dbReference type="EMBL" id="EFX05644.1"/>
    </source>
</evidence>
<comment type="similarity">
    <text evidence="3">Belongs to the flavoprotein pyridine nucleotide cytochrome reductase family.</text>
</comment>
<protein>
    <submittedName>
        <fullName evidence="11">NADH-cytochrome b5 reductase</fullName>
    </submittedName>
</protein>
<evidence type="ECO:0000256" key="9">
    <source>
        <dbReference type="SAM" id="MobiDB-lite"/>
    </source>
</evidence>
<dbReference type="OrthoDB" id="432685at2759"/>
<dbReference type="Gene3D" id="3.40.50.80">
    <property type="entry name" value="Nucleotide-binding domain of ferredoxin-NADP reductase (FNR) module"/>
    <property type="match status" value="1"/>
</dbReference>
<evidence type="ECO:0000256" key="7">
    <source>
        <dbReference type="ARBA" id="ARBA00023136"/>
    </source>
</evidence>
<comment type="cofactor">
    <cofactor evidence="1 8">
        <name>FAD</name>
        <dbReference type="ChEBI" id="CHEBI:57692"/>
    </cofactor>
</comment>
<dbReference type="InterPro" id="IPR017927">
    <property type="entry name" value="FAD-bd_FR_type"/>
</dbReference>
<feature type="binding site" evidence="8">
    <location>
        <position position="146"/>
    </location>
    <ligand>
        <name>FAD</name>
        <dbReference type="ChEBI" id="CHEBI:57692"/>
    </ligand>
</feature>
<dbReference type="AlphaFoldDB" id="F0X817"/>
<dbReference type="InParanoid" id="F0X817"/>
<accession>F0X817</accession>
<dbReference type="InterPro" id="IPR008333">
    <property type="entry name" value="Cbr1-like_FAD-bd_dom"/>
</dbReference>
<keyword evidence="6" id="KW-0560">Oxidoreductase</keyword>
<dbReference type="InterPro" id="IPR001834">
    <property type="entry name" value="CBR-like"/>
</dbReference>
<dbReference type="Pfam" id="PF00970">
    <property type="entry name" value="FAD_binding_6"/>
    <property type="match status" value="1"/>
</dbReference>
<dbReference type="InterPro" id="IPR039261">
    <property type="entry name" value="FNR_nucleotide-bd"/>
</dbReference>
<dbReference type="GO" id="GO:0004128">
    <property type="term" value="F:cytochrome-b5 reductase activity, acting on NAD(P)H"/>
    <property type="evidence" value="ECO:0007669"/>
    <property type="project" value="TreeGrafter"/>
</dbReference>
<evidence type="ECO:0000313" key="12">
    <source>
        <dbReference type="Proteomes" id="UP000007796"/>
    </source>
</evidence>
<dbReference type="RefSeq" id="XP_014175126.1">
    <property type="nucleotide sequence ID" value="XM_014319651.1"/>
</dbReference>
<dbReference type="eggNOG" id="KOG0534">
    <property type="taxonomic scope" value="Eukaryota"/>
</dbReference>
<dbReference type="CDD" id="cd06183">
    <property type="entry name" value="cyt_b5_reduct_like"/>
    <property type="match status" value="1"/>
</dbReference>
<keyword evidence="12" id="KW-1185">Reference proteome</keyword>
<feature type="binding site" evidence="8">
    <location>
        <position position="144"/>
    </location>
    <ligand>
        <name>FAD</name>
        <dbReference type="ChEBI" id="CHEBI:57692"/>
    </ligand>
</feature>
<keyword evidence="4 8" id="KW-0285">Flavoprotein</keyword>
<feature type="region of interest" description="Disordered" evidence="9">
    <location>
        <begin position="1"/>
        <end position="22"/>
    </location>
</feature>
<proteinExistence type="inferred from homology"/>
<evidence type="ECO:0000256" key="5">
    <source>
        <dbReference type="ARBA" id="ARBA00022827"/>
    </source>
</evidence>
<organism evidence="12">
    <name type="scientific">Grosmannia clavigera (strain kw1407 / UAMH 11150)</name>
    <name type="common">Blue stain fungus</name>
    <name type="synonym">Graphiocladiella clavigera</name>
    <dbReference type="NCBI Taxonomy" id="655863"/>
    <lineage>
        <taxon>Eukaryota</taxon>
        <taxon>Fungi</taxon>
        <taxon>Dikarya</taxon>
        <taxon>Ascomycota</taxon>
        <taxon>Pezizomycotina</taxon>
        <taxon>Sordariomycetes</taxon>
        <taxon>Sordariomycetidae</taxon>
        <taxon>Ophiostomatales</taxon>
        <taxon>Ophiostomataceae</taxon>
        <taxon>Leptographium</taxon>
    </lineage>
</organism>
<sequence>MPSPFFAASRSDLRPLLSQPQHQQPFARFLSGRSSRPRPRIATAASPTMNTSLLLASVVVAAGAYYALHGRGSHSAQAEAPGGTPTFSRFGFHTLKLASSQDINHNVKRLRFDLGDPKKPNGLALTSSLLAITFPAGRWLPVLRPYTPLGHVDLLVKQYPGGKQSTHLHGLQAGDSVTFFRIPAYSYKPNEHSHVGVVAGGQGITPCYQLVRGILLNPEDRTRVTLVWGVNADRDVMLATELAALQRAYPDRLTTHIVASHPSADSQYPKGYVTGELLKSVGIVPDAASEKPSGTATGVSKVFISGPPAMEKTFGGRNGAFTQLGFTKPQVHNF</sequence>
<evidence type="ECO:0000256" key="3">
    <source>
        <dbReference type="ARBA" id="ARBA00006105"/>
    </source>
</evidence>
<dbReference type="InterPro" id="IPR017938">
    <property type="entry name" value="Riboflavin_synthase-like_b-brl"/>
</dbReference>
<dbReference type="GeneID" id="25976844"/>
<dbReference type="PANTHER" id="PTHR19370">
    <property type="entry name" value="NADH-CYTOCHROME B5 REDUCTASE"/>
    <property type="match status" value="1"/>
</dbReference>
<dbReference type="Gene3D" id="2.40.30.10">
    <property type="entry name" value="Translation factors"/>
    <property type="match status" value="1"/>
</dbReference>
<evidence type="ECO:0000256" key="2">
    <source>
        <dbReference type="ARBA" id="ARBA00004370"/>
    </source>
</evidence>
<dbReference type="SUPFAM" id="SSF52343">
    <property type="entry name" value="Ferredoxin reductase-like, C-terminal NADP-linked domain"/>
    <property type="match status" value="1"/>
</dbReference>
<dbReference type="HOGENOM" id="CLU_003827_9_1_1"/>
<reference evidence="11 12" key="1">
    <citation type="journal article" date="2011" name="Proc. Natl. Acad. Sci. U.S.A.">
        <title>Genome and transcriptome analyses of the mountain pine beetle-fungal symbiont Grosmannia clavigera, a lodgepole pine pathogen.</title>
        <authorList>
            <person name="DiGuistini S."/>
            <person name="Wang Y."/>
            <person name="Liao N.Y."/>
            <person name="Taylor G."/>
            <person name="Tanguay P."/>
            <person name="Feau N."/>
            <person name="Henrissat B."/>
            <person name="Chan S.K."/>
            <person name="Hesse-Orce U."/>
            <person name="Alamouti S.M."/>
            <person name="Tsui C.K.M."/>
            <person name="Docking R.T."/>
            <person name="Levasseur A."/>
            <person name="Haridas S."/>
            <person name="Robertson G."/>
            <person name="Birol I."/>
            <person name="Holt R.A."/>
            <person name="Marra M.A."/>
            <person name="Hamelin R.C."/>
            <person name="Hirst M."/>
            <person name="Jones S.J.M."/>
            <person name="Bohlmann J."/>
            <person name="Breuil C."/>
        </authorList>
    </citation>
    <scope>NUCLEOTIDE SEQUENCE [LARGE SCALE GENOMIC DNA]</scope>
    <source>
        <strain evidence="12">kw1407 / UAMH 11150</strain>
    </source>
</reference>
<dbReference type="GO" id="GO:0016020">
    <property type="term" value="C:membrane"/>
    <property type="evidence" value="ECO:0007669"/>
    <property type="project" value="UniProtKB-SubCell"/>
</dbReference>
<feature type="binding site" evidence="8">
    <location>
        <position position="155"/>
    </location>
    <ligand>
        <name>FAD</name>
        <dbReference type="ChEBI" id="CHEBI:57692"/>
    </ligand>
</feature>
<dbReference type="Pfam" id="PF00175">
    <property type="entry name" value="NAD_binding_1"/>
    <property type="match status" value="1"/>
</dbReference>
<dbReference type="STRING" id="655863.F0X817"/>
<dbReference type="PROSITE" id="PS51384">
    <property type="entry name" value="FAD_FR"/>
    <property type="match status" value="1"/>
</dbReference>
<feature type="binding site" evidence="8">
    <location>
        <position position="165"/>
    </location>
    <ligand>
        <name>FAD</name>
        <dbReference type="ChEBI" id="CHEBI:57692"/>
    </ligand>
</feature>
<feature type="binding site" evidence="8">
    <location>
        <position position="205"/>
    </location>
    <ligand>
        <name>FAD</name>
        <dbReference type="ChEBI" id="CHEBI:57692"/>
    </ligand>
</feature>
<evidence type="ECO:0000256" key="1">
    <source>
        <dbReference type="ARBA" id="ARBA00001974"/>
    </source>
</evidence>
<evidence type="ECO:0000256" key="6">
    <source>
        <dbReference type="ARBA" id="ARBA00023002"/>
    </source>
</evidence>
<dbReference type="GO" id="GO:0006696">
    <property type="term" value="P:ergosterol biosynthetic process"/>
    <property type="evidence" value="ECO:0007669"/>
    <property type="project" value="TreeGrafter"/>
</dbReference>
<feature type="domain" description="FAD-binding FR-type" evidence="10">
    <location>
        <begin position="90"/>
        <end position="190"/>
    </location>
</feature>